<name>A0A9W4T4T0_9GLOM</name>
<gene>
    <name evidence="1" type="ORF">FWILDA_LOCUS16540</name>
</gene>
<feature type="non-terminal residue" evidence="1">
    <location>
        <position position="48"/>
    </location>
</feature>
<dbReference type="EMBL" id="CAMKVN010010789">
    <property type="protein sequence ID" value="CAI2194365.1"/>
    <property type="molecule type" value="Genomic_DNA"/>
</dbReference>
<protein>
    <submittedName>
        <fullName evidence="1">14438_t:CDS:1</fullName>
    </submittedName>
</protein>
<keyword evidence="2" id="KW-1185">Reference proteome</keyword>
<dbReference type="Proteomes" id="UP001153678">
    <property type="component" value="Unassembled WGS sequence"/>
</dbReference>
<reference evidence="1" key="1">
    <citation type="submission" date="2022-08" db="EMBL/GenBank/DDBJ databases">
        <authorList>
            <person name="Kallberg Y."/>
            <person name="Tangrot J."/>
            <person name="Rosling A."/>
        </authorList>
    </citation>
    <scope>NUCLEOTIDE SEQUENCE</scope>
    <source>
        <strain evidence="1">Wild A</strain>
    </source>
</reference>
<comment type="caution">
    <text evidence="1">The sequence shown here is derived from an EMBL/GenBank/DDBJ whole genome shotgun (WGS) entry which is preliminary data.</text>
</comment>
<proteinExistence type="predicted"/>
<feature type="non-terminal residue" evidence="1">
    <location>
        <position position="1"/>
    </location>
</feature>
<accession>A0A9W4T4T0</accession>
<dbReference type="AlphaFoldDB" id="A0A9W4T4T0"/>
<sequence>ADETEAELSCHHDNKYQPSLLDSIFTQLVNISQQLADIHNQLCFTLTR</sequence>
<organism evidence="1 2">
    <name type="scientific">Funneliformis geosporum</name>
    <dbReference type="NCBI Taxonomy" id="1117311"/>
    <lineage>
        <taxon>Eukaryota</taxon>
        <taxon>Fungi</taxon>
        <taxon>Fungi incertae sedis</taxon>
        <taxon>Mucoromycota</taxon>
        <taxon>Glomeromycotina</taxon>
        <taxon>Glomeromycetes</taxon>
        <taxon>Glomerales</taxon>
        <taxon>Glomeraceae</taxon>
        <taxon>Funneliformis</taxon>
    </lineage>
</organism>
<evidence type="ECO:0000313" key="2">
    <source>
        <dbReference type="Proteomes" id="UP001153678"/>
    </source>
</evidence>
<evidence type="ECO:0000313" key="1">
    <source>
        <dbReference type="EMBL" id="CAI2194365.1"/>
    </source>
</evidence>